<dbReference type="KEGG" id="psim:KR76_24795"/>
<dbReference type="eggNOG" id="COG1216">
    <property type="taxonomic scope" value="Bacteria"/>
</dbReference>
<keyword evidence="2" id="KW-0808">Transferase</keyword>
<protein>
    <submittedName>
        <fullName evidence="2">Mycofactocin system glycosyltransferase</fullName>
    </submittedName>
</protein>
<dbReference type="InterPro" id="IPR001173">
    <property type="entry name" value="Glyco_trans_2-like"/>
</dbReference>
<dbReference type="HOGENOM" id="CLU_028391_0_0_11"/>
<dbReference type="GO" id="GO:0016740">
    <property type="term" value="F:transferase activity"/>
    <property type="evidence" value="ECO:0007669"/>
    <property type="project" value="UniProtKB-KW"/>
</dbReference>
<dbReference type="PANTHER" id="PTHR43646">
    <property type="entry name" value="GLYCOSYLTRANSFERASE"/>
    <property type="match status" value="1"/>
</dbReference>
<dbReference type="InterPro" id="IPR023981">
    <property type="entry name" value="MftF"/>
</dbReference>
<dbReference type="InterPro" id="IPR029044">
    <property type="entry name" value="Nucleotide-diphossugar_trans"/>
</dbReference>
<dbReference type="STRING" id="2045.KR76_24795"/>
<feature type="domain" description="Glycosyltransferase 2-like" evidence="1">
    <location>
        <begin position="85"/>
        <end position="200"/>
    </location>
</feature>
<dbReference type="GeneID" id="96611978"/>
<dbReference type="Pfam" id="PF00535">
    <property type="entry name" value="Glycos_transf_2"/>
    <property type="match status" value="1"/>
</dbReference>
<dbReference type="PANTHER" id="PTHR43646:SF6">
    <property type="entry name" value="PRE-MYCOFACTOCIN GLYCOSYLTRANSFERASE"/>
    <property type="match status" value="1"/>
</dbReference>
<organism evidence="2 3">
    <name type="scientific">Nocardioides simplex</name>
    <name type="common">Arthrobacter simplex</name>
    <dbReference type="NCBI Taxonomy" id="2045"/>
    <lineage>
        <taxon>Bacteria</taxon>
        <taxon>Bacillati</taxon>
        <taxon>Actinomycetota</taxon>
        <taxon>Actinomycetes</taxon>
        <taxon>Propionibacteriales</taxon>
        <taxon>Nocardioidaceae</taxon>
        <taxon>Pimelobacter</taxon>
    </lineage>
</organism>
<proteinExistence type="predicted"/>
<gene>
    <name evidence="2" type="ORF">KR76_24795</name>
</gene>
<dbReference type="RefSeq" id="WP_038682152.1">
    <property type="nucleotide sequence ID" value="NZ_BJMC01000024.1"/>
</dbReference>
<name>A0A0A1DRJ6_NOCSI</name>
<dbReference type="OrthoDB" id="5243838at2"/>
<evidence type="ECO:0000313" key="3">
    <source>
        <dbReference type="Proteomes" id="UP000030300"/>
    </source>
</evidence>
<sequence>MSTTLPTGFEVRLRADVERADGGDLLVGGSPLRALRLTPRAQALLDGDLLRVRDRAGGLVARRLLDGNLADPVLHGPGLDAGLLTVVVPVRDRPEQLGRALAALAPLTTIVVDDASHDPAAVARVAAAHGATLVALPANVGPAGARNAGLARVRTPYVAFVDSDVTVDAATLRRLARHFEDPAVVLAGPRITGRARSARPRWFERYDEQASSLSLGTRACAVRPGAAVGWLPSACLVARTDAIRPGFDAAMRVGEDVDLVWRTVAAGGVVRYDPDEVAAHDVRPGMGGWLGRKFVYGTGGAPLAARHGDRIAPAVLSLPMAAAAAALLARRRWSAPVVAAGLAAGLVSVERSLPVTGGRHRLAAVLVARGFGWAVRQESALLLRHWWPLTALTLPASRTARRMVATALVVDAVVARVEHPGAPYALVARRLDDLAYGAGLWAGAVRARSPRALLPRRPRSARVAGPK</sequence>
<keyword evidence="3" id="KW-1185">Reference proteome</keyword>
<accession>A0A0A1DRJ6</accession>
<dbReference type="AlphaFoldDB" id="A0A0A1DRJ6"/>
<dbReference type="SUPFAM" id="SSF53448">
    <property type="entry name" value="Nucleotide-diphospho-sugar transferases"/>
    <property type="match status" value="1"/>
</dbReference>
<dbReference type="Gene3D" id="3.90.550.10">
    <property type="entry name" value="Spore Coat Polysaccharide Biosynthesis Protein SpsA, Chain A"/>
    <property type="match status" value="1"/>
</dbReference>
<dbReference type="EMBL" id="CP009896">
    <property type="protein sequence ID" value="AIY19193.1"/>
    <property type="molecule type" value="Genomic_DNA"/>
</dbReference>
<dbReference type="NCBIfam" id="TIGR03965">
    <property type="entry name" value="mycofact_glyco"/>
    <property type="match status" value="1"/>
</dbReference>
<evidence type="ECO:0000313" key="2">
    <source>
        <dbReference type="EMBL" id="AIY19193.1"/>
    </source>
</evidence>
<reference evidence="2 3" key="1">
    <citation type="journal article" date="2015" name="Genome Announc.">
        <title>Complete Genome Sequence of Steroid-Transforming Nocardioides simplex VKM Ac-2033D.</title>
        <authorList>
            <person name="Shtratnikova V.Y."/>
            <person name="Schelkunov M.I."/>
            <person name="Pekov Y.A."/>
            <person name="Fokina V.V."/>
            <person name="Logacheva M.D."/>
            <person name="Sokolov S.L."/>
            <person name="Bragin E.Y."/>
            <person name="Ashapkin V.V."/>
            <person name="Donova M.V."/>
        </authorList>
    </citation>
    <scope>NUCLEOTIDE SEQUENCE [LARGE SCALE GENOMIC DNA]</scope>
    <source>
        <strain evidence="2 3">VKM Ac-2033D</strain>
    </source>
</reference>
<evidence type="ECO:0000259" key="1">
    <source>
        <dbReference type="Pfam" id="PF00535"/>
    </source>
</evidence>
<dbReference type="Proteomes" id="UP000030300">
    <property type="component" value="Chromosome"/>
</dbReference>